<accession>A0AAQ3SM97</accession>
<dbReference type="AlphaFoldDB" id="A0AAQ3SM97"/>
<dbReference type="PANTHER" id="PTHR37249:SF3">
    <property type="entry name" value="OS03G0206201 PROTEIN"/>
    <property type="match status" value="1"/>
</dbReference>
<organism evidence="3 4">
    <name type="scientific">Paspalum notatum var. saurae</name>
    <dbReference type="NCBI Taxonomy" id="547442"/>
    <lineage>
        <taxon>Eukaryota</taxon>
        <taxon>Viridiplantae</taxon>
        <taxon>Streptophyta</taxon>
        <taxon>Embryophyta</taxon>
        <taxon>Tracheophyta</taxon>
        <taxon>Spermatophyta</taxon>
        <taxon>Magnoliopsida</taxon>
        <taxon>Liliopsida</taxon>
        <taxon>Poales</taxon>
        <taxon>Poaceae</taxon>
        <taxon>PACMAD clade</taxon>
        <taxon>Panicoideae</taxon>
        <taxon>Andropogonodae</taxon>
        <taxon>Paspaleae</taxon>
        <taxon>Paspalinae</taxon>
        <taxon>Paspalum</taxon>
    </lineage>
</organism>
<dbReference type="Proteomes" id="UP001341281">
    <property type="component" value="Chromosome 02"/>
</dbReference>
<evidence type="ECO:0000313" key="3">
    <source>
        <dbReference type="EMBL" id="WVZ55908.1"/>
    </source>
</evidence>
<proteinExistence type="predicted"/>
<reference evidence="3 4" key="1">
    <citation type="submission" date="2024-02" db="EMBL/GenBank/DDBJ databases">
        <title>High-quality chromosome-scale genome assembly of Pensacola bahiagrass (Paspalum notatum Flugge var. saurae).</title>
        <authorList>
            <person name="Vega J.M."/>
            <person name="Podio M."/>
            <person name="Orjuela J."/>
            <person name="Siena L.A."/>
            <person name="Pessino S.C."/>
            <person name="Combes M.C."/>
            <person name="Mariac C."/>
            <person name="Albertini E."/>
            <person name="Pupilli F."/>
            <person name="Ortiz J.P.A."/>
            <person name="Leblanc O."/>
        </authorList>
    </citation>
    <scope>NUCLEOTIDE SEQUENCE [LARGE SCALE GENOMIC DNA]</scope>
    <source>
        <strain evidence="3">R1</strain>
        <tissue evidence="3">Leaf</tissue>
    </source>
</reference>
<feature type="signal peptide" evidence="2">
    <location>
        <begin position="1"/>
        <end position="17"/>
    </location>
</feature>
<evidence type="ECO:0000256" key="1">
    <source>
        <dbReference type="SAM" id="MobiDB-lite"/>
    </source>
</evidence>
<evidence type="ECO:0000313" key="4">
    <source>
        <dbReference type="Proteomes" id="UP001341281"/>
    </source>
</evidence>
<name>A0AAQ3SM97_PASNO</name>
<feature type="compositionally biased region" description="Basic and acidic residues" evidence="1">
    <location>
        <begin position="60"/>
        <end position="69"/>
    </location>
</feature>
<keyword evidence="2" id="KW-0732">Signal</keyword>
<sequence length="119" mass="13387">MRLRSLLILMIFTFVGGDLLMGVVFNARSAKNFTDTGYGSLKLNVRRLKEPYTFTVQKTRGLENNRMDDYQPVDPSPSSKATIRPGPIEHDTPILPYVPQYPPPPSHPKNISPVESPFT</sequence>
<dbReference type="PANTHER" id="PTHR37249">
    <property type="entry name" value="OS03G0206201 PROTEIN"/>
    <property type="match status" value="1"/>
</dbReference>
<evidence type="ECO:0000256" key="2">
    <source>
        <dbReference type="SAM" id="SignalP"/>
    </source>
</evidence>
<gene>
    <name evidence="3" type="ORF">U9M48_006509</name>
</gene>
<feature type="region of interest" description="Disordered" evidence="1">
    <location>
        <begin position="59"/>
        <end position="119"/>
    </location>
</feature>
<feature type="chain" id="PRO_5042973636" evidence="2">
    <location>
        <begin position="18"/>
        <end position="119"/>
    </location>
</feature>
<protein>
    <submittedName>
        <fullName evidence="3">Uncharacterized protein</fullName>
    </submittedName>
</protein>
<keyword evidence="4" id="KW-1185">Reference proteome</keyword>
<dbReference type="EMBL" id="CP144746">
    <property type="protein sequence ID" value="WVZ55908.1"/>
    <property type="molecule type" value="Genomic_DNA"/>
</dbReference>